<dbReference type="InterPro" id="IPR001460">
    <property type="entry name" value="PCN-bd_Tpept"/>
</dbReference>
<keyword evidence="6" id="KW-0808">Transferase</keyword>
<keyword evidence="3 18" id="KW-0121">Carboxypeptidase</keyword>
<dbReference type="GO" id="GO:0071555">
    <property type="term" value="P:cell wall organization"/>
    <property type="evidence" value="ECO:0007669"/>
    <property type="project" value="UniProtKB-KW"/>
</dbReference>
<dbReference type="Gene3D" id="1.10.3810.10">
    <property type="entry name" value="Biosynthetic peptidoglycan transglycosylase-like"/>
    <property type="match status" value="1"/>
</dbReference>
<feature type="region of interest" description="Disordered" evidence="14">
    <location>
        <begin position="838"/>
        <end position="882"/>
    </location>
</feature>
<evidence type="ECO:0000259" key="17">
    <source>
        <dbReference type="Pfam" id="PF00912"/>
    </source>
</evidence>
<dbReference type="GO" id="GO:0008955">
    <property type="term" value="F:peptidoglycan glycosyltransferase activity"/>
    <property type="evidence" value="ECO:0007669"/>
    <property type="project" value="UniProtKB-EC"/>
</dbReference>
<feature type="compositionally biased region" description="Gly residues" evidence="14">
    <location>
        <begin position="66"/>
        <end position="104"/>
    </location>
</feature>
<dbReference type="GO" id="GO:0030288">
    <property type="term" value="C:outer membrane-bounded periplasmic space"/>
    <property type="evidence" value="ECO:0007669"/>
    <property type="project" value="TreeGrafter"/>
</dbReference>
<dbReference type="Pfam" id="PF00905">
    <property type="entry name" value="Transpeptidase"/>
    <property type="match status" value="1"/>
</dbReference>
<evidence type="ECO:0000256" key="5">
    <source>
        <dbReference type="ARBA" id="ARBA00022676"/>
    </source>
</evidence>
<keyword evidence="9" id="KW-0573">Peptidoglycan synthesis</keyword>
<comment type="similarity">
    <text evidence="1">In the C-terminal section; belongs to the transpeptidase family.</text>
</comment>
<feature type="region of interest" description="Disordered" evidence="14">
    <location>
        <begin position="801"/>
        <end position="826"/>
    </location>
</feature>
<organism evidence="18 19">
    <name type="scientific">Parafrankia irregularis</name>
    <dbReference type="NCBI Taxonomy" id="795642"/>
    <lineage>
        <taxon>Bacteria</taxon>
        <taxon>Bacillati</taxon>
        <taxon>Actinomycetota</taxon>
        <taxon>Actinomycetes</taxon>
        <taxon>Frankiales</taxon>
        <taxon>Frankiaceae</taxon>
        <taxon>Parafrankia</taxon>
    </lineage>
</organism>
<keyword evidence="15" id="KW-0812">Transmembrane</keyword>
<dbReference type="GO" id="GO:0006508">
    <property type="term" value="P:proteolysis"/>
    <property type="evidence" value="ECO:0007669"/>
    <property type="project" value="UniProtKB-KW"/>
</dbReference>
<evidence type="ECO:0000256" key="3">
    <source>
        <dbReference type="ARBA" id="ARBA00022645"/>
    </source>
</evidence>
<keyword evidence="5" id="KW-0328">Glycosyltransferase</keyword>
<evidence type="ECO:0000256" key="2">
    <source>
        <dbReference type="ARBA" id="ARBA00007739"/>
    </source>
</evidence>
<dbReference type="RefSeq" id="WP_397311696.1">
    <property type="nucleotide sequence ID" value="NZ_FAOZ01000034.1"/>
</dbReference>
<evidence type="ECO:0000256" key="12">
    <source>
        <dbReference type="ARBA" id="ARBA00034000"/>
    </source>
</evidence>
<keyword evidence="15" id="KW-1133">Transmembrane helix</keyword>
<name>A0A0S4QZT7_9ACTN</name>
<evidence type="ECO:0000256" key="11">
    <source>
        <dbReference type="ARBA" id="ARBA00023316"/>
    </source>
</evidence>
<evidence type="ECO:0000313" key="19">
    <source>
        <dbReference type="Proteomes" id="UP000198802"/>
    </source>
</evidence>
<reference evidence="19" key="1">
    <citation type="submission" date="2015-11" db="EMBL/GenBank/DDBJ databases">
        <authorList>
            <person name="Varghese N."/>
        </authorList>
    </citation>
    <scope>NUCLEOTIDE SEQUENCE [LARGE SCALE GENOMIC DNA]</scope>
    <source>
        <strain evidence="19">DSM 45899</strain>
    </source>
</reference>
<dbReference type="InterPro" id="IPR050396">
    <property type="entry name" value="Glycosyltr_51/Transpeptidase"/>
</dbReference>
<feature type="compositionally biased region" description="Low complexity" evidence="14">
    <location>
        <begin position="52"/>
        <end position="65"/>
    </location>
</feature>
<evidence type="ECO:0000256" key="13">
    <source>
        <dbReference type="ARBA" id="ARBA00049902"/>
    </source>
</evidence>
<comment type="catalytic activity">
    <reaction evidence="12">
        <text>Preferential cleavage: (Ac)2-L-Lys-D-Ala-|-D-Ala. Also transpeptidation of peptidyl-alanyl moieties that are N-acyl substituents of D-alanine.</text>
        <dbReference type="EC" id="3.4.16.4"/>
    </reaction>
</comment>
<accession>A0A0S4QZT7</accession>
<feature type="domain" description="Glycosyl transferase family 51" evidence="17">
    <location>
        <begin position="194"/>
        <end position="380"/>
    </location>
</feature>
<comment type="catalytic activity">
    <reaction evidence="13">
        <text>[GlcNAc-(1-&gt;4)-Mur2Ac(oyl-L-Ala-gamma-D-Glu-L-Lys-D-Ala-D-Ala)](n)-di-trans,octa-cis-undecaprenyl diphosphate + beta-D-GlcNAc-(1-&gt;4)-Mur2Ac(oyl-L-Ala-gamma-D-Glu-L-Lys-D-Ala-D-Ala)-di-trans,octa-cis-undecaprenyl diphosphate = [GlcNAc-(1-&gt;4)-Mur2Ac(oyl-L-Ala-gamma-D-Glu-L-Lys-D-Ala-D-Ala)](n+1)-di-trans,octa-cis-undecaprenyl diphosphate + di-trans,octa-cis-undecaprenyl diphosphate + H(+)</text>
        <dbReference type="Rhea" id="RHEA:23708"/>
        <dbReference type="Rhea" id="RHEA-COMP:9602"/>
        <dbReference type="Rhea" id="RHEA-COMP:9603"/>
        <dbReference type="ChEBI" id="CHEBI:15378"/>
        <dbReference type="ChEBI" id="CHEBI:58405"/>
        <dbReference type="ChEBI" id="CHEBI:60033"/>
        <dbReference type="ChEBI" id="CHEBI:78435"/>
        <dbReference type="EC" id="2.4.99.28"/>
    </reaction>
</comment>
<dbReference type="SUPFAM" id="SSF56601">
    <property type="entry name" value="beta-lactamase/transpeptidase-like"/>
    <property type="match status" value="1"/>
</dbReference>
<feature type="compositionally biased region" description="Low complexity" evidence="14">
    <location>
        <begin position="848"/>
        <end position="864"/>
    </location>
</feature>
<dbReference type="GO" id="GO:0008360">
    <property type="term" value="P:regulation of cell shape"/>
    <property type="evidence" value="ECO:0007669"/>
    <property type="project" value="UniProtKB-KW"/>
</dbReference>
<feature type="domain" description="Penicillin-binding protein transpeptidase" evidence="16">
    <location>
        <begin position="483"/>
        <end position="751"/>
    </location>
</feature>
<keyword evidence="8" id="KW-0133">Cell shape</keyword>
<evidence type="ECO:0000256" key="14">
    <source>
        <dbReference type="SAM" id="MobiDB-lite"/>
    </source>
</evidence>
<keyword evidence="11" id="KW-0961">Cell wall biogenesis/degradation</keyword>
<keyword evidence="19" id="KW-1185">Reference proteome</keyword>
<dbReference type="FunFam" id="1.10.3810.10:FF:000001">
    <property type="entry name" value="Penicillin-binding protein 1A"/>
    <property type="match status" value="1"/>
</dbReference>
<dbReference type="GO" id="GO:0009002">
    <property type="term" value="F:serine-type D-Ala-D-Ala carboxypeptidase activity"/>
    <property type="evidence" value="ECO:0007669"/>
    <property type="project" value="UniProtKB-EC"/>
</dbReference>
<proteinExistence type="inferred from homology"/>
<evidence type="ECO:0000256" key="1">
    <source>
        <dbReference type="ARBA" id="ARBA00007090"/>
    </source>
</evidence>
<dbReference type="InterPro" id="IPR036950">
    <property type="entry name" value="PBP_transglycosylase"/>
</dbReference>
<keyword evidence="10" id="KW-0511">Multifunctional enzyme</keyword>
<dbReference type="InterPro" id="IPR023346">
    <property type="entry name" value="Lysozyme-like_dom_sf"/>
</dbReference>
<keyword evidence="7" id="KW-0378">Hydrolase</keyword>
<dbReference type="Gene3D" id="3.40.710.10">
    <property type="entry name" value="DD-peptidase/beta-lactamase superfamily"/>
    <property type="match status" value="1"/>
</dbReference>
<dbReference type="GO" id="GO:0009252">
    <property type="term" value="P:peptidoglycan biosynthetic process"/>
    <property type="evidence" value="ECO:0007669"/>
    <property type="project" value="UniProtKB-KW"/>
</dbReference>
<feature type="transmembrane region" description="Helical" evidence="15">
    <location>
        <begin position="138"/>
        <end position="164"/>
    </location>
</feature>
<dbReference type="AlphaFoldDB" id="A0A0S4QZT7"/>
<dbReference type="Pfam" id="PF00912">
    <property type="entry name" value="Transgly"/>
    <property type="match status" value="1"/>
</dbReference>
<evidence type="ECO:0000256" key="15">
    <source>
        <dbReference type="SAM" id="Phobius"/>
    </source>
</evidence>
<keyword evidence="4" id="KW-0645">Protease</keyword>
<evidence type="ECO:0000313" key="18">
    <source>
        <dbReference type="EMBL" id="CUU59978.1"/>
    </source>
</evidence>
<comment type="similarity">
    <text evidence="2">In the N-terminal section; belongs to the glycosyltransferase 51 family.</text>
</comment>
<dbReference type="PANTHER" id="PTHR32282">
    <property type="entry name" value="BINDING PROTEIN TRANSPEPTIDASE, PUTATIVE-RELATED"/>
    <property type="match status" value="1"/>
</dbReference>
<evidence type="ECO:0000256" key="9">
    <source>
        <dbReference type="ARBA" id="ARBA00022984"/>
    </source>
</evidence>
<keyword evidence="15" id="KW-0472">Membrane</keyword>
<evidence type="ECO:0000256" key="7">
    <source>
        <dbReference type="ARBA" id="ARBA00022801"/>
    </source>
</evidence>
<evidence type="ECO:0000256" key="8">
    <source>
        <dbReference type="ARBA" id="ARBA00022960"/>
    </source>
</evidence>
<evidence type="ECO:0000256" key="6">
    <source>
        <dbReference type="ARBA" id="ARBA00022679"/>
    </source>
</evidence>
<evidence type="ECO:0000256" key="4">
    <source>
        <dbReference type="ARBA" id="ARBA00022670"/>
    </source>
</evidence>
<feature type="region of interest" description="Disordered" evidence="14">
    <location>
        <begin position="1"/>
        <end position="125"/>
    </location>
</feature>
<dbReference type="GO" id="GO:0008658">
    <property type="term" value="F:penicillin binding"/>
    <property type="evidence" value="ECO:0007669"/>
    <property type="project" value="InterPro"/>
</dbReference>
<evidence type="ECO:0000256" key="10">
    <source>
        <dbReference type="ARBA" id="ARBA00023268"/>
    </source>
</evidence>
<gene>
    <name evidence="18" type="ORF">Ga0074812_1348</name>
</gene>
<evidence type="ECO:0000259" key="16">
    <source>
        <dbReference type="Pfam" id="PF00905"/>
    </source>
</evidence>
<sequence length="882" mass="91932">MTTTAQGRESASPVRGDAASEGDSREHGGTPAGRLRGQAGRLATLPARRRVSSGSARGGNRSSRNGSGGNGFGGRGSGRSGSGGNGSGRSGSGGNGSGHSGDGGAPDEIGRTPDDLPFGPPTVGLVRPVNRRRQLTRIGLVVTAMGVTVGLLVLPLLSAVGLFAKASADHFLALPSDLVTPPLPQSSKILASDGSLIATLRGAEDREVVDGADIPKIMREAIVSIEDARFYQHHGVDPQGVLRAAARNSEAGTTTQGGSTLTQQYVKNVLLQDATTDEDREAVAGDSLDRKLRELRYAVEIEKRFSKDEILERYLNIAYFGDGAYGVGTAAEHYFGVSIKDVTLDQAALLAGLVQSPSSYDPVNHSEAALERRNTVLTRMADEHYISQTQADAAKQMPIDVIKERPTTQDSCETSSAPFFCDYIRTQLQNNKALGDTLEERNRRIYEGGLTIQTTLNTQVQQAAQTVVDATIPRDNRVSATEVVIQPGTGAILAMAVNRTYGHDVAANQTVIPLPASSAKVKPAFQPGSTFKTFTLAAALEQGYGVNTAYYSPACYETDAFPLDRGKGDCAKGFQNADPAEAGVYRMDDATWDSVNTYFIQLEEEIGVPAVVEMATRLGVDPAHLANIPATKGDVTIGGEYVTPLDMAVAYSTLAAGGVRCEPRFASSVVDSAGQQIDVGNSPKCERVLDEGVADTVTSILAGVLTQGTGTKARFDHPAAGKTGTNDGFSSAWFVGYTPQIAAAVAVGDPNGAVGNPLTNVFADGRNWGHVYGGDLPALIWGRTMKAALKDQPVVALPAADPKTARGTKGGRLMNTVPAPATPTLPSAEDLLQGIQIPGLTSTQTPRAATSGQTGQQSSGSGSQQNGGGQQSGAGGGTGPRR</sequence>
<dbReference type="Proteomes" id="UP000198802">
    <property type="component" value="Unassembled WGS sequence"/>
</dbReference>
<dbReference type="PANTHER" id="PTHR32282:SF33">
    <property type="entry name" value="PEPTIDOGLYCAN GLYCOSYLTRANSFERASE"/>
    <property type="match status" value="1"/>
</dbReference>
<dbReference type="InterPro" id="IPR001264">
    <property type="entry name" value="Glyco_trans_51"/>
</dbReference>
<dbReference type="InterPro" id="IPR012338">
    <property type="entry name" value="Beta-lactam/transpept-like"/>
</dbReference>
<dbReference type="EMBL" id="FAOZ01000034">
    <property type="protein sequence ID" value="CUU59978.1"/>
    <property type="molecule type" value="Genomic_DNA"/>
</dbReference>
<feature type="compositionally biased region" description="Gly residues" evidence="14">
    <location>
        <begin position="865"/>
        <end position="882"/>
    </location>
</feature>
<dbReference type="SUPFAM" id="SSF53955">
    <property type="entry name" value="Lysozyme-like"/>
    <property type="match status" value="1"/>
</dbReference>
<protein>
    <submittedName>
        <fullName evidence="18">Membrane carboxypeptidase (Penicillin-binding protein)</fullName>
    </submittedName>
</protein>